<evidence type="ECO:0000313" key="1">
    <source>
        <dbReference type="EMBL" id="PVZ71753.1"/>
    </source>
</evidence>
<organism evidence="1 2">
    <name type="scientific">Pelagibaculum spongiae</name>
    <dbReference type="NCBI Taxonomy" id="2080658"/>
    <lineage>
        <taxon>Bacteria</taxon>
        <taxon>Pseudomonadati</taxon>
        <taxon>Pseudomonadota</taxon>
        <taxon>Gammaproteobacteria</taxon>
        <taxon>Oceanospirillales</taxon>
        <taxon>Pelagibaculum</taxon>
    </lineage>
</organism>
<name>A0A2V1GZX0_9GAMM</name>
<reference evidence="1 2" key="1">
    <citation type="submission" date="2018-04" db="EMBL/GenBank/DDBJ databases">
        <title>Thalassorhabdus spongiae gen. nov., sp. nov., isolated from a marine sponge in South-West Iceland.</title>
        <authorList>
            <person name="Knobloch S."/>
            <person name="Daussin A."/>
            <person name="Johannsson R."/>
            <person name="Marteinsson V.T."/>
        </authorList>
    </citation>
    <scope>NUCLEOTIDE SEQUENCE [LARGE SCALE GENOMIC DNA]</scope>
    <source>
        <strain evidence="1 2">Hp12</strain>
    </source>
</reference>
<dbReference type="RefSeq" id="WP_116685342.1">
    <property type="nucleotide sequence ID" value="NZ_CAWNYD010000001.1"/>
</dbReference>
<gene>
    <name evidence="1" type="ORF">DC094_01625</name>
</gene>
<comment type="caution">
    <text evidence="1">The sequence shown here is derived from an EMBL/GenBank/DDBJ whole genome shotgun (WGS) entry which is preliminary data.</text>
</comment>
<sequence>MKIMLGLFFAFCLALISVFFSFRLVLYVPIYASVEGSTFRTTAFVKVQGEAYGKKIDEYSGRYENVINFYSGVLEKIHAGNDVKGFFVNGTSDEVANFISVEQFGKGKIASEKLLSAIEYGGKTYLFTQRELIGYDIKPLMVRTIIDEGRGEYKVFPGNQLGVIPRALLEIGFRARENQAPIEFLGFFDALAINLGCFFSCQTYQESGYSIVVTGKKLSVNDSIVDLIEQGDKKLGVVINESYFSKTSVDTLKKWVEGGELGLDEISVSSLYGSGLKFSKIVPLSDECQIYVFSKKEGSMNVFVCNDLISNVFYSAENNEIFKGI</sequence>
<evidence type="ECO:0000313" key="2">
    <source>
        <dbReference type="Proteomes" id="UP000244906"/>
    </source>
</evidence>
<protein>
    <submittedName>
        <fullName evidence="1">Uncharacterized protein</fullName>
    </submittedName>
</protein>
<dbReference type="AlphaFoldDB" id="A0A2V1GZX0"/>
<keyword evidence="2" id="KW-1185">Reference proteome</keyword>
<accession>A0A2V1GZX0</accession>
<dbReference type="EMBL" id="QDDL01000001">
    <property type="protein sequence ID" value="PVZ71753.1"/>
    <property type="molecule type" value="Genomic_DNA"/>
</dbReference>
<proteinExistence type="predicted"/>
<dbReference type="Proteomes" id="UP000244906">
    <property type="component" value="Unassembled WGS sequence"/>
</dbReference>